<evidence type="ECO:0000259" key="2">
    <source>
        <dbReference type="Pfam" id="PF01370"/>
    </source>
</evidence>
<dbReference type="AlphaFoldDB" id="A0A3G9IDH8"/>
<comment type="similarity">
    <text evidence="1">Belongs to the NAD(P)-dependent epimerase/dehydratase family. SDR39U1 subfamily.</text>
</comment>
<name>A0A3G9IDH8_9ACTN</name>
<dbReference type="NCBIfam" id="TIGR01777">
    <property type="entry name" value="yfcH"/>
    <property type="match status" value="1"/>
</dbReference>
<protein>
    <submittedName>
        <fullName evidence="4">Epimerase</fullName>
    </submittedName>
</protein>
<gene>
    <name evidence="4" type="ORF">Back2_12940</name>
</gene>
<evidence type="ECO:0000256" key="1">
    <source>
        <dbReference type="ARBA" id="ARBA00009353"/>
    </source>
</evidence>
<feature type="domain" description="NAD-dependent epimerase/dehydratase" evidence="2">
    <location>
        <begin position="3"/>
        <end position="222"/>
    </location>
</feature>
<sequence length="299" mass="31443">MRILLAGASGMIGTAVISALRARGDHVTLLVRRPPRGSSEIEWDPANGVVPPEALDGIDAVIGLSGSPIGKLPWTKSTRAEILNSRVKATRTLARAVRAAHDAGSGPAVYINASGVNAYGNSRPDDCLDELTPIPAEGGGFLCDVVRQWEAAAREAEGPGVRVAMLRTGMVTGRGGAFDKLELLARWGVAGPIDEGEGAWPWISLRDEVGAILYILDTDVSGPVNLVGPTPATSGEVMRAVARSVKRPYWLPAPPWAVKTALGSAAEELVLIDLLVLPDKLLESGYTFFTPTIEDALGV</sequence>
<dbReference type="InterPro" id="IPR036291">
    <property type="entry name" value="NAD(P)-bd_dom_sf"/>
</dbReference>
<dbReference type="EMBL" id="AP019307">
    <property type="protein sequence ID" value="BBH17007.1"/>
    <property type="molecule type" value="Genomic_DNA"/>
</dbReference>
<evidence type="ECO:0000313" key="5">
    <source>
        <dbReference type="Proteomes" id="UP000271573"/>
    </source>
</evidence>
<feature type="domain" description="DUF1731" evidence="3">
    <location>
        <begin position="253"/>
        <end position="297"/>
    </location>
</feature>
<dbReference type="Gene3D" id="3.40.50.720">
    <property type="entry name" value="NAD(P)-binding Rossmann-like Domain"/>
    <property type="match status" value="1"/>
</dbReference>
<dbReference type="InterPro" id="IPR013549">
    <property type="entry name" value="DUF1731"/>
</dbReference>
<dbReference type="PANTHER" id="PTHR11092:SF0">
    <property type="entry name" value="EPIMERASE FAMILY PROTEIN SDR39U1"/>
    <property type="match status" value="1"/>
</dbReference>
<dbReference type="KEGG" id="nbe:Back2_12940"/>
<accession>A0A3G9IDH8</accession>
<dbReference type="InterPro" id="IPR001509">
    <property type="entry name" value="Epimerase_deHydtase"/>
</dbReference>
<dbReference type="Pfam" id="PF08338">
    <property type="entry name" value="DUF1731"/>
    <property type="match status" value="1"/>
</dbReference>
<dbReference type="InterPro" id="IPR010099">
    <property type="entry name" value="SDR39U1"/>
</dbReference>
<keyword evidence="5" id="KW-1185">Reference proteome</keyword>
<dbReference type="Pfam" id="PF01370">
    <property type="entry name" value="Epimerase"/>
    <property type="match status" value="1"/>
</dbReference>
<organism evidence="4 5">
    <name type="scientific">Nocardioides baekrokdamisoli</name>
    <dbReference type="NCBI Taxonomy" id="1804624"/>
    <lineage>
        <taxon>Bacteria</taxon>
        <taxon>Bacillati</taxon>
        <taxon>Actinomycetota</taxon>
        <taxon>Actinomycetes</taxon>
        <taxon>Propionibacteriales</taxon>
        <taxon>Nocardioidaceae</taxon>
        <taxon>Nocardioides</taxon>
    </lineage>
</organism>
<evidence type="ECO:0000313" key="4">
    <source>
        <dbReference type="EMBL" id="BBH17007.1"/>
    </source>
</evidence>
<dbReference type="PANTHER" id="PTHR11092">
    <property type="entry name" value="SUGAR NUCLEOTIDE EPIMERASE RELATED"/>
    <property type="match status" value="1"/>
</dbReference>
<dbReference type="SUPFAM" id="SSF51735">
    <property type="entry name" value="NAD(P)-binding Rossmann-fold domains"/>
    <property type="match status" value="1"/>
</dbReference>
<reference evidence="4 5" key="1">
    <citation type="submission" date="2018-11" db="EMBL/GenBank/DDBJ databases">
        <title>Complete genome sequence of Nocardioides baekrokdamisoli strain KCTC 39748.</title>
        <authorList>
            <person name="Kang S.W."/>
            <person name="Lee K.C."/>
            <person name="Kim K.K."/>
            <person name="Kim J.S."/>
            <person name="Kim D.S."/>
            <person name="Ko S.H."/>
            <person name="Yang S.H."/>
            <person name="Shin Y.K."/>
            <person name="Lee J.S."/>
        </authorList>
    </citation>
    <scope>NUCLEOTIDE SEQUENCE [LARGE SCALE GENOMIC DNA]</scope>
    <source>
        <strain evidence="4 5">KCTC 39748</strain>
    </source>
</reference>
<dbReference type="RefSeq" id="WP_164512504.1">
    <property type="nucleotide sequence ID" value="NZ_AP019307.1"/>
</dbReference>
<proteinExistence type="inferred from homology"/>
<dbReference type="Proteomes" id="UP000271573">
    <property type="component" value="Chromosome"/>
</dbReference>
<evidence type="ECO:0000259" key="3">
    <source>
        <dbReference type="Pfam" id="PF08338"/>
    </source>
</evidence>